<gene>
    <name evidence="3" type="ORF">OnM2_016019</name>
</gene>
<dbReference type="Pfam" id="PF25701">
    <property type="entry name" value="RRM_YTH1"/>
    <property type="match status" value="1"/>
</dbReference>
<dbReference type="GO" id="GO:1990247">
    <property type="term" value="F:N6-methyladenosine-containing RNA reader activity"/>
    <property type="evidence" value="ECO:0007669"/>
    <property type="project" value="TreeGrafter"/>
</dbReference>
<feature type="compositionally biased region" description="Polar residues" evidence="1">
    <location>
        <begin position="210"/>
        <end position="221"/>
    </location>
</feature>
<evidence type="ECO:0000313" key="3">
    <source>
        <dbReference type="EMBL" id="RKF64752.1"/>
    </source>
</evidence>
<dbReference type="PROSITE" id="PS50882">
    <property type="entry name" value="YTH"/>
    <property type="match status" value="1"/>
</dbReference>
<dbReference type="EMBL" id="MCFK01001666">
    <property type="protein sequence ID" value="RKF64752.1"/>
    <property type="molecule type" value="Genomic_DNA"/>
</dbReference>
<dbReference type="AlphaFoldDB" id="A0A420I529"/>
<dbReference type="GO" id="GO:0003729">
    <property type="term" value="F:mRNA binding"/>
    <property type="evidence" value="ECO:0007669"/>
    <property type="project" value="TreeGrafter"/>
</dbReference>
<dbReference type="GO" id="GO:0000381">
    <property type="term" value="P:regulation of alternative mRNA splicing, via spliceosome"/>
    <property type="evidence" value="ECO:0007669"/>
    <property type="project" value="TreeGrafter"/>
</dbReference>
<comment type="caution">
    <text evidence="3">The sequence shown here is derived from an EMBL/GenBank/DDBJ whole genome shotgun (WGS) entry which is preliminary data.</text>
</comment>
<feature type="region of interest" description="Disordered" evidence="1">
    <location>
        <begin position="210"/>
        <end position="258"/>
    </location>
</feature>
<feature type="domain" description="YTH" evidence="2">
    <location>
        <begin position="393"/>
        <end position="591"/>
    </location>
</feature>
<dbReference type="STRING" id="212602.A0A420I529"/>
<dbReference type="Pfam" id="PF04146">
    <property type="entry name" value="YTH"/>
    <property type="match status" value="1"/>
</dbReference>
<organism evidence="3 4">
    <name type="scientific">Erysiphe neolycopersici</name>
    <dbReference type="NCBI Taxonomy" id="212602"/>
    <lineage>
        <taxon>Eukaryota</taxon>
        <taxon>Fungi</taxon>
        <taxon>Dikarya</taxon>
        <taxon>Ascomycota</taxon>
        <taxon>Pezizomycotina</taxon>
        <taxon>Leotiomycetes</taxon>
        <taxon>Erysiphales</taxon>
        <taxon>Erysiphaceae</taxon>
        <taxon>Erysiphe</taxon>
    </lineage>
</organism>
<proteinExistence type="predicted"/>
<keyword evidence="4" id="KW-1185">Reference proteome</keyword>
<dbReference type="Proteomes" id="UP000286134">
    <property type="component" value="Unassembled WGS sequence"/>
</dbReference>
<evidence type="ECO:0000256" key="1">
    <source>
        <dbReference type="SAM" id="MobiDB-lite"/>
    </source>
</evidence>
<reference evidence="3 4" key="1">
    <citation type="journal article" date="2018" name="BMC Genomics">
        <title>Comparative genome analyses reveal sequence features reflecting distinct modes of host-adaptation between dicot and monocot powdery mildew.</title>
        <authorList>
            <person name="Wu Y."/>
            <person name="Ma X."/>
            <person name="Pan Z."/>
            <person name="Kale S.D."/>
            <person name="Song Y."/>
            <person name="King H."/>
            <person name="Zhang Q."/>
            <person name="Presley C."/>
            <person name="Deng X."/>
            <person name="Wei C.I."/>
            <person name="Xiao S."/>
        </authorList>
    </citation>
    <scope>NUCLEOTIDE SEQUENCE [LARGE SCALE GENOMIC DNA]</scope>
    <source>
        <strain evidence="3">UMSG2</strain>
    </source>
</reference>
<feature type="compositionally biased region" description="Polar residues" evidence="1">
    <location>
        <begin position="367"/>
        <end position="378"/>
    </location>
</feature>
<dbReference type="PANTHER" id="PTHR12357">
    <property type="entry name" value="YTH YT521-B HOMOLOGY DOMAIN-CONTAINING"/>
    <property type="match status" value="1"/>
</dbReference>
<evidence type="ECO:0000313" key="4">
    <source>
        <dbReference type="Proteomes" id="UP000286134"/>
    </source>
</evidence>
<dbReference type="Gene3D" id="3.30.70.330">
    <property type="match status" value="1"/>
</dbReference>
<dbReference type="InterPro" id="IPR035979">
    <property type="entry name" value="RBD_domain_sf"/>
</dbReference>
<protein>
    <submittedName>
        <fullName evidence="3">Putative rna-rbd</fullName>
    </submittedName>
</protein>
<feature type="region of interest" description="Disordered" evidence="1">
    <location>
        <begin position="512"/>
        <end position="534"/>
    </location>
</feature>
<dbReference type="GO" id="GO:0000398">
    <property type="term" value="P:mRNA splicing, via spliceosome"/>
    <property type="evidence" value="ECO:0007669"/>
    <property type="project" value="TreeGrafter"/>
</dbReference>
<dbReference type="SUPFAM" id="SSF54928">
    <property type="entry name" value="RNA-binding domain, RBD"/>
    <property type="match status" value="1"/>
</dbReference>
<feature type="region of interest" description="Disordered" evidence="1">
    <location>
        <begin position="361"/>
        <end position="382"/>
    </location>
</feature>
<dbReference type="InterPro" id="IPR007275">
    <property type="entry name" value="YTH_domain"/>
</dbReference>
<dbReference type="Gene3D" id="3.10.590.10">
    <property type="entry name" value="ph1033 like domains"/>
    <property type="match status" value="1"/>
</dbReference>
<dbReference type="InterPro" id="IPR057720">
    <property type="entry name" value="RRM_YTH1"/>
</dbReference>
<dbReference type="GO" id="GO:0005654">
    <property type="term" value="C:nucleoplasm"/>
    <property type="evidence" value="ECO:0007669"/>
    <property type="project" value="TreeGrafter"/>
</dbReference>
<dbReference type="InterPro" id="IPR045168">
    <property type="entry name" value="YTH_prot"/>
</dbReference>
<name>A0A420I529_9PEZI</name>
<dbReference type="PANTHER" id="PTHR12357:SF3">
    <property type="entry name" value="YTH DOMAIN-CONTAINING PROTEIN 1"/>
    <property type="match status" value="1"/>
</dbReference>
<dbReference type="CDD" id="cd21134">
    <property type="entry name" value="YTH"/>
    <property type="match status" value="1"/>
</dbReference>
<accession>A0A420I529</accession>
<dbReference type="OrthoDB" id="306690at2759"/>
<evidence type="ECO:0000259" key="2">
    <source>
        <dbReference type="PROSITE" id="PS50882"/>
    </source>
</evidence>
<sequence length="620" mass="69155">MEEPATKIQVIDNPGIDRHCEYLDRLPSSPLLRKDKIHEKGQSLDQYGFTPTMAHQPVIYSYPVQCQPLGRQVSFNMRTIGAALPDMQYQGYANLSGPRCMVGSAQYPGQFLYHMPQLQQFPSPHPALPSPISNVSYYEALQAQLQNTYMIQPNASSNLSTRVNVGNYSFQSPAYNAQTQSSFFLQHTPYPVQNQQVNTDNQSTVVLPTKPVQSDSAQKSHSYPPGLSSGVQDKYKASANQSQPVAIRGPPRKPQQSSHAIWIGNLPPHTEIMSLVRHVYKETQGLESLFLISKSNCAFANFRDEDACATAQLKIHDSRFQTVRLVSRLRKSSSKTKSASITPTGSTTLAEPIAHSVTNPSLLPESQAETNAANTQSEANKETSVEINTIHKDRFFVVKSLTVEDLELSVKNKVWATQSHNEKVLNEAFKTSDNVFLIFSANKSGEYFGYAKMTSPINDDPAAMIEFASKAQAAKDPVPPKITLSPASGYTPKGRIIDDSTRSTIFWEIDREGEKDEDETDEIESNKSIPEEPPQILWGKPFEIEWISTVRLPFHRTRGLRNPWNSNREVKIARDGTELETGIGNRLIALFHKLPSPTPLPIPGMSLPMIGGYQQMNRFF</sequence>
<dbReference type="InterPro" id="IPR012677">
    <property type="entry name" value="Nucleotide-bd_a/b_plait_sf"/>
</dbReference>